<dbReference type="InterPro" id="IPR020904">
    <property type="entry name" value="Sc_DH/Rdtase_CS"/>
</dbReference>
<dbReference type="PANTHER" id="PTHR44196">
    <property type="entry name" value="DEHYDROGENASE/REDUCTASE SDR FAMILY MEMBER 7B"/>
    <property type="match status" value="1"/>
</dbReference>
<reference evidence="4 5" key="2">
    <citation type="submission" date="2019-09" db="EMBL/GenBank/DDBJ databases">
        <authorList>
            <person name="Jin C."/>
        </authorList>
    </citation>
    <scope>NUCLEOTIDE SEQUENCE [LARGE SCALE GENOMIC DNA]</scope>
    <source>
        <strain evidence="4 5">BN140078</strain>
    </source>
</reference>
<keyword evidence="5" id="KW-1185">Reference proteome</keyword>
<name>A0A5B2VM51_9BACT</name>
<dbReference type="Proteomes" id="UP000324611">
    <property type="component" value="Unassembled WGS sequence"/>
</dbReference>
<proteinExistence type="inferred from homology"/>
<keyword evidence="2" id="KW-0560">Oxidoreductase</keyword>
<evidence type="ECO:0000256" key="3">
    <source>
        <dbReference type="SAM" id="MobiDB-lite"/>
    </source>
</evidence>
<dbReference type="PROSITE" id="PS00061">
    <property type="entry name" value="ADH_SHORT"/>
    <property type="match status" value="1"/>
</dbReference>
<dbReference type="SUPFAM" id="SSF51735">
    <property type="entry name" value="NAD(P)-binding Rossmann-fold domains"/>
    <property type="match status" value="1"/>
</dbReference>
<evidence type="ECO:0000313" key="5">
    <source>
        <dbReference type="Proteomes" id="UP000324611"/>
    </source>
</evidence>
<gene>
    <name evidence="4" type="ORF">F0L74_27500</name>
</gene>
<organism evidence="4 5">
    <name type="scientific">Chitinophaga agrisoli</name>
    <dbReference type="NCBI Taxonomy" id="2607653"/>
    <lineage>
        <taxon>Bacteria</taxon>
        <taxon>Pseudomonadati</taxon>
        <taxon>Bacteroidota</taxon>
        <taxon>Chitinophagia</taxon>
        <taxon>Chitinophagales</taxon>
        <taxon>Chitinophagaceae</taxon>
        <taxon>Chitinophaga</taxon>
    </lineage>
</organism>
<dbReference type="InterPro" id="IPR036291">
    <property type="entry name" value="NAD(P)-bd_dom_sf"/>
</dbReference>
<evidence type="ECO:0000256" key="1">
    <source>
        <dbReference type="ARBA" id="ARBA00006484"/>
    </source>
</evidence>
<dbReference type="AlphaFoldDB" id="A0A5B2VM51"/>
<dbReference type="EMBL" id="VUOC01000004">
    <property type="protein sequence ID" value="KAA2239934.1"/>
    <property type="molecule type" value="Genomic_DNA"/>
</dbReference>
<feature type="compositionally biased region" description="Basic and acidic residues" evidence="3">
    <location>
        <begin position="262"/>
        <end position="287"/>
    </location>
</feature>
<dbReference type="GO" id="GO:0016020">
    <property type="term" value="C:membrane"/>
    <property type="evidence" value="ECO:0007669"/>
    <property type="project" value="TreeGrafter"/>
</dbReference>
<dbReference type="Gene3D" id="3.40.50.720">
    <property type="entry name" value="NAD(P)-binding Rossmann-like Domain"/>
    <property type="match status" value="1"/>
</dbReference>
<dbReference type="InterPro" id="IPR002347">
    <property type="entry name" value="SDR_fam"/>
</dbReference>
<accession>A0A5B2VM51</accession>
<feature type="region of interest" description="Disordered" evidence="3">
    <location>
        <begin position="256"/>
        <end position="300"/>
    </location>
</feature>
<dbReference type="GO" id="GO:0016491">
    <property type="term" value="F:oxidoreductase activity"/>
    <property type="evidence" value="ECO:0007669"/>
    <property type="project" value="UniProtKB-KW"/>
</dbReference>
<comment type="similarity">
    <text evidence="1">Belongs to the short-chain dehydrogenases/reductases (SDR) family.</text>
</comment>
<comment type="caution">
    <text evidence="4">The sequence shown here is derived from an EMBL/GenBank/DDBJ whole genome shotgun (WGS) entry which is preliminary data.</text>
</comment>
<evidence type="ECO:0000313" key="4">
    <source>
        <dbReference type="EMBL" id="KAA2239934.1"/>
    </source>
</evidence>
<reference evidence="4 5" key="1">
    <citation type="submission" date="2019-09" db="EMBL/GenBank/DDBJ databases">
        <title>Chitinophaga ginsengihumi sp. nov., isolated from soil of ginseng rhizosphere.</title>
        <authorList>
            <person name="Lee J."/>
        </authorList>
    </citation>
    <scope>NUCLEOTIDE SEQUENCE [LARGE SCALE GENOMIC DNA]</scope>
    <source>
        <strain evidence="4 5">BN140078</strain>
    </source>
</reference>
<protein>
    <submittedName>
        <fullName evidence="4">SDR family oxidoreductase</fullName>
    </submittedName>
</protein>
<evidence type="ECO:0000256" key="2">
    <source>
        <dbReference type="ARBA" id="ARBA00023002"/>
    </source>
</evidence>
<sequence>MPVVNVENRNEYALITGATSGFGYELAKLFAKDSINLVLVARSEERLQEVTDTLKQAYNVEVTPITCDLFKPDAARELYNEVTARGIIVNYLVNDAGQGEWGPFIETDLQRSLDIIQLNISSLVALTKYFATDMAARGEGRILQLGSEAGKAPMPLLAVYAATKAFVISFSVALSNELEDTGVTMTVLMPGAADTDFFHKANAEITKTYREEDLQTPEEVAQDGYDALMSGESKVISGGKTKQHVYMANMMSDQANAANMRKKMEPSDKVDGRDYPQHDASREERETIGTSSGDRIADKQ</sequence>
<dbReference type="Pfam" id="PF00106">
    <property type="entry name" value="adh_short"/>
    <property type="match status" value="1"/>
</dbReference>
<dbReference type="RefSeq" id="WP_149841111.1">
    <property type="nucleotide sequence ID" value="NZ_VUOC01000004.1"/>
</dbReference>
<dbReference type="CDD" id="cd05233">
    <property type="entry name" value="SDR_c"/>
    <property type="match status" value="1"/>
</dbReference>
<dbReference type="PANTHER" id="PTHR44196:SF2">
    <property type="entry name" value="SHORT-CHAIN DEHYDROGENASE-RELATED"/>
    <property type="match status" value="1"/>
</dbReference>
<dbReference type="PRINTS" id="PR00081">
    <property type="entry name" value="GDHRDH"/>
</dbReference>